<proteinExistence type="predicted"/>
<dbReference type="AlphaFoldDB" id="A0AAU8A090"/>
<evidence type="ECO:0000313" key="1">
    <source>
        <dbReference type="EMBL" id="XCC57056.1"/>
    </source>
</evidence>
<protein>
    <recommendedName>
        <fullName evidence="2">DUF2946 domain-containing protein</fullName>
    </recommendedName>
</protein>
<dbReference type="EMBL" id="CP099959">
    <property type="protein sequence ID" value="XCC57056.1"/>
    <property type="molecule type" value="Genomic_DNA"/>
</dbReference>
<gene>
    <name evidence="1" type="ORF">NKE59_06010</name>
</gene>
<accession>A0AAU8A090</accession>
<name>A0AAU8A090_9BURK</name>
<organism evidence="1">
    <name type="scientific">Polynucleobacter sp. UK-FUSCHL-C3</name>
    <dbReference type="NCBI Taxonomy" id="2955208"/>
    <lineage>
        <taxon>Bacteria</taxon>
        <taxon>Pseudomonadati</taxon>
        <taxon>Pseudomonadota</taxon>
        <taxon>Betaproteobacteria</taxon>
        <taxon>Burkholderiales</taxon>
        <taxon>Burkholderiaceae</taxon>
        <taxon>Polynucleobacter</taxon>
    </lineage>
</organism>
<sequence>MSFIANSRATLRPLRLWVWLGFLLLSLVTTQWLGLQHSVDHPASGHAVQLKAENTHDRCNDQSHSFFALLGHDESSIDCQLFDALTLAGIITGGLVTYSVPNLFHQSLFSITSTPIQSVSYRPYQSRAPPFLIL</sequence>
<dbReference type="RefSeq" id="WP_353438083.1">
    <property type="nucleotide sequence ID" value="NZ_CP099959.1"/>
</dbReference>
<evidence type="ECO:0008006" key="2">
    <source>
        <dbReference type="Google" id="ProtNLM"/>
    </source>
</evidence>
<reference evidence="1" key="1">
    <citation type="submission" date="2022-06" db="EMBL/GenBank/DDBJ databases">
        <title>New Polynucleobacter species.</title>
        <authorList>
            <person name="Hahn M.W."/>
        </authorList>
    </citation>
    <scope>NUCLEOTIDE SEQUENCE</scope>
    <source>
        <strain evidence="1">UK-FUSCHL-C3</strain>
    </source>
</reference>